<keyword evidence="4" id="KW-0547">Nucleotide-binding</keyword>
<dbReference type="CDD" id="cd18793">
    <property type="entry name" value="SF2_C_SNF"/>
    <property type="match status" value="1"/>
</dbReference>
<comment type="caution">
    <text evidence="4">The sequence shown here is derived from an EMBL/GenBank/DDBJ whole genome shotgun (WGS) entry which is preliminary data.</text>
</comment>
<dbReference type="PROSITE" id="PS51192">
    <property type="entry name" value="HELICASE_ATP_BIND_1"/>
    <property type="match status" value="1"/>
</dbReference>
<evidence type="ECO:0000313" key="5">
    <source>
        <dbReference type="Proteomes" id="UP001236507"/>
    </source>
</evidence>
<sequence>MKVSTTQPFQIIYTILSHEYLGYLFEAFVVQLDAKGELTLLNQNISTKNIREFCEGLTEYQPDENDFKLVKLIDSIQQDAIFKKFGGTKKRTIVDFFLKTYDVQKGDKALQELITDYNERVKAEIMPLLLNKQLFIMGSDGNPVWQKVEVLPEKATVLFHFMRNVDNTHYFPTIKYAGQKVDFQYKNAFIVCEEPAWMILENRLYHFEKDVDGKKLRPFLNKKFIVIPKSIEEDYYRKFVTSIITMFDVYAKGFEIHSENYRCVPVLSISEQKTKSQLVLVDSDSSATEEDTSETQVVLSLAFQYGKYTFRFDSFSASSNVSMEKKGDDYIFHKVKRDLPLEKEKLKVLQNLNMSLKNGKILLPKTEAFSWLQASYPQLIEAGFEISQQVESDGKKYFLGYSKIEVTITEGNDWFDIHTLVKFGDFEIPFLKLRNLILQRKKEFALPNGEIAVIPEVWFTQYSELFAFVEHHHNDGFILKKHHLSLVQDMERDSLATTIMSRKLQKLRDFEEIQEYSVPKGFAGNLRPYQKAGYDWMRFLNDYNFGGCLADDMGLGKTVQTLALLQSQKESGVASPSLLVMPTSLIYNWEAEARKFAPELKVLTYTGTYRDKNIEQFDNYDVILTSYGIVRIDIDILKNYRFHYAILDESQSIKNPSSFITKAVMQLNTRHRLVLTGTPLENSTMDLWSQMTFVNPGLLGTQHFFKNEFQIPIEKKSDELKIQRLYSIIKPFMLRRHKSQVATELPPKIESIHYAKMTELQEKEYEEAKSYYRNLILEHIDTEGMAKSQMVVLQGLTKLRQIANHPRLTDHEYDGDSGKLDDVLEKLETVLEEGHKVLIFSQFVKHLDLFRERLDNEKRRYAYLDGSTYDRQAQVQLFQENDDVKIFLISLKAGGLGLNLTAADYVFILDPWWNPAIEAQAVDRAHRIGQVKTVFTYKFITKNSVEEKILSLQQNKQKLASELITTEEHFVKSLSKDDVIALLE</sequence>
<dbReference type="SMART" id="SM00487">
    <property type="entry name" value="DEXDc"/>
    <property type="match status" value="1"/>
</dbReference>
<reference evidence="4 5" key="1">
    <citation type="submission" date="2023-05" db="EMBL/GenBank/DDBJ databases">
        <title>Novel species of genus Flectobacillus isolated from stream in China.</title>
        <authorList>
            <person name="Lu H."/>
        </authorList>
    </citation>
    <scope>NUCLEOTIDE SEQUENCE [LARGE SCALE GENOMIC DNA]</scope>
    <source>
        <strain evidence="4 5">KCTC 42575</strain>
    </source>
</reference>
<dbReference type="Gene3D" id="3.40.50.10810">
    <property type="entry name" value="Tandem AAA-ATPase domain"/>
    <property type="match status" value="1"/>
</dbReference>
<dbReference type="Gene3D" id="3.40.50.300">
    <property type="entry name" value="P-loop containing nucleotide triphosphate hydrolases"/>
    <property type="match status" value="1"/>
</dbReference>
<dbReference type="InterPro" id="IPR049730">
    <property type="entry name" value="SNF2/RAD54-like_C"/>
</dbReference>
<dbReference type="RefSeq" id="WP_283344923.1">
    <property type="nucleotide sequence ID" value="NZ_JASHIF010000010.1"/>
</dbReference>
<dbReference type="Pfam" id="PF00176">
    <property type="entry name" value="SNF2-rel_dom"/>
    <property type="match status" value="1"/>
</dbReference>
<dbReference type="EC" id="3.6.4.-" evidence="4"/>
<dbReference type="InterPro" id="IPR027417">
    <property type="entry name" value="P-loop_NTPase"/>
</dbReference>
<dbReference type="Pfam" id="PF00271">
    <property type="entry name" value="Helicase_C"/>
    <property type="match status" value="1"/>
</dbReference>
<dbReference type="InterPro" id="IPR000330">
    <property type="entry name" value="SNF2_N"/>
</dbReference>
<keyword evidence="5" id="KW-1185">Reference proteome</keyword>
<keyword evidence="4" id="KW-0067">ATP-binding</keyword>
<keyword evidence="1 4" id="KW-0378">Hydrolase</keyword>
<accession>A0ABT6YAI8</accession>
<name>A0ABT6YAI8_9BACT</name>
<dbReference type="InterPro" id="IPR001650">
    <property type="entry name" value="Helicase_C-like"/>
</dbReference>
<dbReference type="GO" id="GO:0004386">
    <property type="term" value="F:helicase activity"/>
    <property type="evidence" value="ECO:0007669"/>
    <property type="project" value="UniProtKB-KW"/>
</dbReference>
<dbReference type="Proteomes" id="UP001236507">
    <property type="component" value="Unassembled WGS sequence"/>
</dbReference>
<feature type="domain" description="Helicase C-terminal" evidence="3">
    <location>
        <begin position="819"/>
        <end position="975"/>
    </location>
</feature>
<feature type="domain" description="Helicase ATP-binding" evidence="2">
    <location>
        <begin position="538"/>
        <end position="697"/>
    </location>
</feature>
<dbReference type="PROSITE" id="PS51194">
    <property type="entry name" value="HELICASE_CTER"/>
    <property type="match status" value="1"/>
</dbReference>
<dbReference type="InterPro" id="IPR038718">
    <property type="entry name" value="SNF2-like_sf"/>
</dbReference>
<dbReference type="InterPro" id="IPR014001">
    <property type="entry name" value="Helicase_ATP-bd"/>
</dbReference>
<organism evidence="4 5">
    <name type="scientific">Flectobacillus roseus</name>
    <dbReference type="NCBI Taxonomy" id="502259"/>
    <lineage>
        <taxon>Bacteria</taxon>
        <taxon>Pseudomonadati</taxon>
        <taxon>Bacteroidota</taxon>
        <taxon>Cytophagia</taxon>
        <taxon>Cytophagales</taxon>
        <taxon>Flectobacillaceae</taxon>
        <taxon>Flectobacillus</taxon>
    </lineage>
</organism>
<evidence type="ECO:0000259" key="3">
    <source>
        <dbReference type="PROSITE" id="PS51194"/>
    </source>
</evidence>
<dbReference type="CDD" id="cd18012">
    <property type="entry name" value="DEXQc_arch_SWI2_SNF2"/>
    <property type="match status" value="1"/>
</dbReference>
<dbReference type="SMART" id="SM00490">
    <property type="entry name" value="HELICc"/>
    <property type="match status" value="1"/>
</dbReference>
<protein>
    <submittedName>
        <fullName evidence="4">DEAD/DEAH box helicase</fullName>
        <ecNumber evidence="4">3.6.4.-</ecNumber>
    </submittedName>
</protein>
<evidence type="ECO:0000313" key="4">
    <source>
        <dbReference type="EMBL" id="MDI9860113.1"/>
    </source>
</evidence>
<dbReference type="GO" id="GO:0016787">
    <property type="term" value="F:hydrolase activity"/>
    <property type="evidence" value="ECO:0007669"/>
    <property type="project" value="UniProtKB-KW"/>
</dbReference>
<gene>
    <name evidence="4" type="ORF">QM524_12915</name>
</gene>
<evidence type="ECO:0000256" key="1">
    <source>
        <dbReference type="ARBA" id="ARBA00022801"/>
    </source>
</evidence>
<proteinExistence type="predicted"/>
<dbReference type="PANTHER" id="PTHR10799">
    <property type="entry name" value="SNF2/RAD54 HELICASE FAMILY"/>
    <property type="match status" value="1"/>
</dbReference>
<dbReference type="SUPFAM" id="SSF52540">
    <property type="entry name" value="P-loop containing nucleoside triphosphate hydrolases"/>
    <property type="match status" value="2"/>
</dbReference>
<evidence type="ECO:0000259" key="2">
    <source>
        <dbReference type="PROSITE" id="PS51192"/>
    </source>
</evidence>
<dbReference type="EMBL" id="JASHIF010000010">
    <property type="protein sequence ID" value="MDI9860113.1"/>
    <property type="molecule type" value="Genomic_DNA"/>
</dbReference>
<keyword evidence="4" id="KW-0347">Helicase</keyword>